<dbReference type="Proteomes" id="UP001163321">
    <property type="component" value="Chromosome 7"/>
</dbReference>
<evidence type="ECO:0000313" key="1">
    <source>
        <dbReference type="EMBL" id="KAI9909657.1"/>
    </source>
</evidence>
<gene>
    <name evidence="1" type="ORF">PsorP6_015327</name>
</gene>
<name>A0ACC0VTY3_9STRA</name>
<comment type="caution">
    <text evidence="1">The sequence shown here is derived from an EMBL/GenBank/DDBJ whole genome shotgun (WGS) entry which is preliminary data.</text>
</comment>
<sequence length="181" mass="20981">MGYIYGKRIDTFFGRTGSSIKHCCTCKQRTRTGTLCEVYKETFREREQSAQRTKDKEGGRTKFGKRYAWMRAGAEVRKENGRPSSLVVSKEDVNLETWNKDKEFRPFRNTLRACGLITHKFEKINMMIGYVAYVAMVKEWCAPKKSNLALFGTHTHTIPSLAHTWLHTKNKIKLIAVMKVH</sequence>
<organism evidence="1 2">
    <name type="scientific">Peronosclerospora sorghi</name>
    <dbReference type="NCBI Taxonomy" id="230839"/>
    <lineage>
        <taxon>Eukaryota</taxon>
        <taxon>Sar</taxon>
        <taxon>Stramenopiles</taxon>
        <taxon>Oomycota</taxon>
        <taxon>Peronosporomycetes</taxon>
        <taxon>Peronosporales</taxon>
        <taxon>Peronosporaceae</taxon>
        <taxon>Peronosclerospora</taxon>
    </lineage>
</organism>
<protein>
    <submittedName>
        <fullName evidence="1">Uncharacterized protein</fullName>
    </submittedName>
</protein>
<dbReference type="EMBL" id="CM047586">
    <property type="protein sequence ID" value="KAI9909657.1"/>
    <property type="molecule type" value="Genomic_DNA"/>
</dbReference>
<evidence type="ECO:0000313" key="2">
    <source>
        <dbReference type="Proteomes" id="UP001163321"/>
    </source>
</evidence>
<keyword evidence="2" id="KW-1185">Reference proteome</keyword>
<accession>A0ACC0VTY3</accession>
<reference evidence="1 2" key="1">
    <citation type="journal article" date="2022" name="bioRxiv">
        <title>The genome of the oomycete Peronosclerospora sorghi, a cosmopolitan pathogen of maize and sorghum, is inflated with dispersed pseudogenes.</title>
        <authorList>
            <person name="Fletcher K."/>
            <person name="Martin F."/>
            <person name="Isakeit T."/>
            <person name="Cavanaugh K."/>
            <person name="Magill C."/>
            <person name="Michelmore R."/>
        </authorList>
    </citation>
    <scope>NUCLEOTIDE SEQUENCE [LARGE SCALE GENOMIC DNA]</scope>
    <source>
        <strain evidence="1">P6</strain>
    </source>
</reference>
<proteinExistence type="predicted"/>